<proteinExistence type="predicted"/>
<dbReference type="EMBL" id="BAAAZX010000006">
    <property type="protein sequence ID" value="GAA3992011.1"/>
    <property type="molecule type" value="Genomic_DNA"/>
</dbReference>
<evidence type="ECO:0000313" key="4">
    <source>
        <dbReference type="Proteomes" id="UP001500456"/>
    </source>
</evidence>
<dbReference type="InterPro" id="IPR036890">
    <property type="entry name" value="HATPase_C_sf"/>
</dbReference>
<gene>
    <name evidence="3" type="ORF">GCM10022232_28530</name>
</gene>
<evidence type="ECO:0000259" key="2">
    <source>
        <dbReference type="Pfam" id="PF13581"/>
    </source>
</evidence>
<dbReference type="Proteomes" id="UP001500456">
    <property type="component" value="Unassembled WGS sequence"/>
</dbReference>
<protein>
    <recommendedName>
        <fullName evidence="2">Histidine kinase/HSP90-like ATPase domain-containing protein</fullName>
    </recommendedName>
</protein>
<feature type="domain" description="Histidine kinase/HSP90-like ATPase" evidence="2">
    <location>
        <begin position="53"/>
        <end position="177"/>
    </location>
</feature>
<dbReference type="Pfam" id="PF13581">
    <property type="entry name" value="HATPase_c_2"/>
    <property type="match status" value="1"/>
</dbReference>
<sequence length="195" mass="21257">MRHHWSRYATNGTVIGMTTKPDSPTTPAQLTSHTPYLISASEARGDRTFEMRFTSTPRGARLARRLTAVRLDAWGIPYDAAPHDEIVLIVAELTANAVRHGHVAGRDFHLRVHAPADSRTVRVEVTDTRAERVPRRPAVADIAGGEETGRGLLLVSHLAARWDWHSRSDGPGKTVWAEYVLPGRTAAAGNGMSAG</sequence>
<organism evidence="3 4">
    <name type="scientific">Streptomyces plumbiresistens</name>
    <dbReference type="NCBI Taxonomy" id="511811"/>
    <lineage>
        <taxon>Bacteria</taxon>
        <taxon>Bacillati</taxon>
        <taxon>Actinomycetota</taxon>
        <taxon>Actinomycetes</taxon>
        <taxon>Kitasatosporales</taxon>
        <taxon>Streptomycetaceae</taxon>
        <taxon>Streptomyces</taxon>
    </lineage>
</organism>
<dbReference type="Gene3D" id="3.30.565.10">
    <property type="entry name" value="Histidine kinase-like ATPase, C-terminal domain"/>
    <property type="match status" value="1"/>
</dbReference>
<accession>A0ABP7R3Z2</accession>
<keyword evidence="1" id="KW-0808">Transferase</keyword>
<dbReference type="InterPro" id="IPR050267">
    <property type="entry name" value="Anti-sigma-factor_SerPK"/>
</dbReference>
<comment type="caution">
    <text evidence="3">The sequence shown here is derived from an EMBL/GenBank/DDBJ whole genome shotgun (WGS) entry which is preliminary data.</text>
</comment>
<evidence type="ECO:0000256" key="1">
    <source>
        <dbReference type="ARBA" id="ARBA00022527"/>
    </source>
</evidence>
<keyword evidence="1" id="KW-0418">Kinase</keyword>
<keyword evidence="4" id="KW-1185">Reference proteome</keyword>
<dbReference type="PANTHER" id="PTHR35526">
    <property type="entry name" value="ANTI-SIGMA-F FACTOR RSBW-RELATED"/>
    <property type="match status" value="1"/>
</dbReference>
<dbReference type="CDD" id="cd16936">
    <property type="entry name" value="HATPase_RsbW-like"/>
    <property type="match status" value="1"/>
</dbReference>
<keyword evidence="1" id="KW-0723">Serine/threonine-protein kinase</keyword>
<dbReference type="InterPro" id="IPR003594">
    <property type="entry name" value="HATPase_dom"/>
</dbReference>
<dbReference type="PANTHER" id="PTHR35526:SF3">
    <property type="entry name" value="ANTI-SIGMA-F FACTOR RSBW"/>
    <property type="match status" value="1"/>
</dbReference>
<evidence type="ECO:0000313" key="3">
    <source>
        <dbReference type="EMBL" id="GAA3992011.1"/>
    </source>
</evidence>
<dbReference type="SUPFAM" id="SSF55874">
    <property type="entry name" value="ATPase domain of HSP90 chaperone/DNA topoisomerase II/histidine kinase"/>
    <property type="match status" value="1"/>
</dbReference>
<reference evidence="4" key="1">
    <citation type="journal article" date="2019" name="Int. J. Syst. Evol. Microbiol.">
        <title>The Global Catalogue of Microorganisms (GCM) 10K type strain sequencing project: providing services to taxonomists for standard genome sequencing and annotation.</title>
        <authorList>
            <consortium name="The Broad Institute Genomics Platform"/>
            <consortium name="The Broad Institute Genome Sequencing Center for Infectious Disease"/>
            <person name="Wu L."/>
            <person name="Ma J."/>
        </authorList>
    </citation>
    <scope>NUCLEOTIDE SEQUENCE [LARGE SCALE GENOMIC DNA]</scope>
    <source>
        <strain evidence="4">JCM 16924</strain>
    </source>
</reference>
<name>A0ABP7R3Z2_9ACTN</name>